<protein>
    <submittedName>
        <fullName evidence="2">GNAT family N-acetyltransferase</fullName>
    </submittedName>
</protein>
<comment type="caution">
    <text evidence="2">The sequence shown here is derived from an EMBL/GenBank/DDBJ whole genome shotgun (WGS) entry which is preliminary data.</text>
</comment>
<feature type="domain" description="N-acetyltransferase" evidence="1">
    <location>
        <begin position="33"/>
        <end position="179"/>
    </location>
</feature>
<evidence type="ECO:0000313" key="3">
    <source>
        <dbReference type="Proteomes" id="UP001335737"/>
    </source>
</evidence>
<evidence type="ECO:0000259" key="1">
    <source>
        <dbReference type="PROSITE" id="PS51186"/>
    </source>
</evidence>
<sequence>MQKAILKDFPNELYTKRLFIRMPLPGDGNEVHKAILASKQDLKKWLPFAQRDQTVDETEMNVREAHLNFLKREDLRLHIFNRETKDFIGCTGLHRIDWEVPKFEIGYWIDSRKTGNGYITEAVQGVTEFAFNELNARRVEIQCDTKNLKSIAVAERLGYTLEGVHYNDSVAVDGAELRDTCIYAKIK</sequence>
<evidence type="ECO:0000313" key="2">
    <source>
        <dbReference type="EMBL" id="MEC5424679.1"/>
    </source>
</evidence>
<accession>A0ABU6KH82</accession>
<gene>
    <name evidence="2" type="ORF">QGM71_14355</name>
</gene>
<dbReference type="SUPFAM" id="SSF55729">
    <property type="entry name" value="Acyl-CoA N-acyltransferases (Nat)"/>
    <property type="match status" value="1"/>
</dbReference>
<dbReference type="InterPro" id="IPR051908">
    <property type="entry name" value="Ribosomal_N-acetyltransferase"/>
</dbReference>
<dbReference type="PANTHER" id="PTHR43441:SF3">
    <property type="entry name" value="ACETYLTRANSFERASE"/>
    <property type="match status" value="1"/>
</dbReference>
<dbReference type="InterPro" id="IPR000182">
    <property type="entry name" value="GNAT_dom"/>
</dbReference>
<dbReference type="RefSeq" id="WP_327608243.1">
    <property type="nucleotide sequence ID" value="NZ_JARZFX010000007.1"/>
</dbReference>
<dbReference type="EMBL" id="JARZFX010000007">
    <property type="protein sequence ID" value="MEC5424679.1"/>
    <property type="molecule type" value="Genomic_DNA"/>
</dbReference>
<dbReference type="Pfam" id="PF13302">
    <property type="entry name" value="Acetyltransf_3"/>
    <property type="match status" value="1"/>
</dbReference>
<dbReference type="InterPro" id="IPR016181">
    <property type="entry name" value="Acyl_CoA_acyltransferase"/>
</dbReference>
<dbReference type="PANTHER" id="PTHR43441">
    <property type="entry name" value="RIBOSOMAL-PROTEIN-SERINE ACETYLTRANSFERASE"/>
    <property type="match status" value="1"/>
</dbReference>
<dbReference type="Proteomes" id="UP001335737">
    <property type="component" value="Unassembled WGS sequence"/>
</dbReference>
<keyword evidence="3" id="KW-1185">Reference proteome</keyword>
<name>A0ABU6KH82_9BACI</name>
<reference evidence="2 3" key="1">
    <citation type="journal article" date="2024" name="Int. J. Syst. Evol. Microbiol.">
        <title>Virgibacillus tibetensis sp. nov., isolated from salt lake on the Tibetan Plateau of China.</title>
        <authorList>
            <person name="Phurbu D."/>
            <person name="Liu Z.-X."/>
            <person name="Wang R."/>
            <person name="Zheng Y.-Y."/>
            <person name="Liu H.-C."/>
            <person name="Zhou Y.-G."/>
            <person name="Yu Y.-J."/>
            <person name="Li A.-H."/>
        </authorList>
    </citation>
    <scope>NUCLEOTIDE SEQUENCE [LARGE SCALE GENOMIC DNA]</scope>
    <source>
        <strain evidence="2 3">C22-A2</strain>
    </source>
</reference>
<proteinExistence type="predicted"/>
<dbReference type="PROSITE" id="PS51186">
    <property type="entry name" value="GNAT"/>
    <property type="match status" value="1"/>
</dbReference>
<dbReference type="Gene3D" id="3.40.630.30">
    <property type="match status" value="1"/>
</dbReference>
<organism evidence="2 3">
    <name type="scientific">Virgibacillus tibetensis</name>
    <dbReference type="NCBI Taxonomy" id="3042313"/>
    <lineage>
        <taxon>Bacteria</taxon>
        <taxon>Bacillati</taxon>
        <taxon>Bacillota</taxon>
        <taxon>Bacilli</taxon>
        <taxon>Bacillales</taxon>
        <taxon>Bacillaceae</taxon>
        <taxon>Virgibacillus</taxon>
    </lineage>
</organism>